<dbReference type="GO" id="GO:0016020">
    <property type="term" value="C:membrane"/>
    <property type="evidence" value="ECO:0007669"/>
    <property type="project" value="TreeGrafter"/>
</dbReference>
<dbReference type="EMBL" id="FNAB01000001">
    <property type="protein sequence ID" value="SDC50030.1"/>
    <property type="molecule type" value="Genomic_DNA"/>
</dbReference>
<dbReference type="Proteomes" id="UP000199417">
    <property type="component" value="Unassembled WGS sequence"/>
</dbReference>
<keyword evidence="4" id="KW-0378">Hydrolase</keyword>
<keyword evidence="4" id="KW-0808">Transferase</keyword>
<feature type="domain" description="Acyltransferase 3" evidence="3">
    <location>
        <begin position="23"/>
        <end position="342"/>
    </location>
</feature>
<dbReference type="InterPro" id="IPR002656">
    <property type="entry name" value="Acyl_transf_3_dom"/>
</dbReference>
<feature type="transmembrane region" description="Helical" evidence="2">
    <location>
        <begin position="300"/>
        <end position="320"/>
    </location>
</feature>
<feature type="transmembrane region" description="Helical" evidence="2">
    <location>
        <begin position="184"/>
        <end position="203"/>
    </location>
</feature>
<evidence type="ECO:0000313" key="5">
    <source>
        <dbReference type="Proteomes" id="UP000199417"/>
    </source>
</evidence>
<accession>A0A1G6M3I5</accession>
<evidence type="ECO:0000313" key="4">
    <source>
        <dbReference type="EMBL" id="SDC50030.1"/>
    </source>
</evidence>
<dbReference type="InterPro" id="IPR050879">
    <property type="entry name" value="Acyltransferase_3"/>
</dbReference>
<keyword evidence="4" id="KW-0012">Acyltransferase</keyword>
<keyword evidence="2" id="KW-0472">Membrane</keyword>
<gene>
    <name evidence="4" type="ORF">SAMN05444580_10151</name>
</gene>
<sequence>MPRQQQVLATAPAPASRINFGGANLLRALAVLAVLYSHISLYLIDDLGTGWWLIDVVYETLVDDGGLNQHLSFLGVAVFMMLTGLMLTASAARQTPGRFLFNRVGRLLPGLWVAIALAVVLVRLGVNGMFSPQDTVTNSQVALSFVLGGFFLKPEVAVLGVVWTLVVQVIFYLYLAAARPLLRAVPVAVPILGSVLCALVLLYNQFVPQPYSVPMLGKVAATLPALFIGQIIYLGWARLASWRWVVVAMIAQFEVVRLATDIRVYWSGDRYLWTIVVVTAAVLALARFDGAAGRWPVVRWVATRSYAIYLLHTLILYRVYELTVGHVGKTGAVLAFLLVTALASEAMYRFVEVPGGRWVGDLAARIWGPRSATAAAAGPEPSAGLESSVGGESSGDARPTASNIAACPGMTTSSATRLQNPT</sequence>
<feature type="transmembrane region" description="Helical" evidence="2">
    <location>
        <begin position="215"/>
        <end position="234"/>
    </location>
</feature>
<feature type="region of interest" description="Disordered" evidence="1">
    <location>
        <begin position="374"/>
        <end position="422"/>
    </location>
</feature>
<feature type="compositionally biased region" description="Polar residues" evidence="1">
    <location>
        <begin position="410"/>
        <end position="422"/>
    </location>
</feature>
<reference evidence="4 5" key="1">
    <citation type="submission" date="2016-10" db="EMBL/GenBank/DDBJ databases">
        <authorList>
            <person name="de Groot N.N."/>
        </authorList>
    </citation>
    <scope>NUCLEOTIDE SEQUENCE [LARGE SCALE GENOMIC DNA]</scope>
    <source>
        <strain evidence="4 5">JCM 11308</strain>
    </source>
</reference>
<feature type="transmembrane region" description="Helical" evidence="2">
    <location>
        <begin position="104"/>
        <end position="126"/>
    </location>
</feature>
<feature type="compositionally biased region" description="Low complexity" evidence="1">
    <location>
        <begin position="374"/>
        <end position="391"/>
    </location>
</feature>
<evidence type="ECO:0000256" key="2">
    <source>
        <dbReference type="SAM" id="Phobius"/>
    </source>
</evidence>
<organism evidence="4 5">
    <name type="scientific">Rhodococcus tukisamuensis</name>
    <dbReference type="NCBI Taxonomy" id="168276"/>
    <lineage>
        <taxon>Bacteria</taxon>
        <taxon>Bacillati</taxon>
        <taxon>Actinomycetota</taxon>
        <taxon>Actinomycetes</taxon>
        <taxon>Mycobacteriales</taxon>
        <taxon>Nocardiaceae</taxon>
        <taxon>Rhodococcus</taxon>
    </lineage>
</organism>
<evidence type="ECO:0000256" key="1">
    <source>
        <dbReference type="SAM" id="MobiDB-lite"/>
    </source>
</evidence>
<dbReference type="PANTHER" id="PTHR23028:SF53">
    <property type="entry name" value="ACYL_TRANSF_3 DOMAIN-CONTAINING PROTEIN"/>
    <property type="match status" value="1"/>
</dbReference>
<keyword evidence="2" id="KW-0812">Transmembrane</keyword>
<dbReference type="STRING" id="168276.SAMN05444580_10151"/>
<dbReference type="Pfam" id="PF01757">
    <property type="entry name" value="Acyl_transf_3"/>
    <property type="match status" value="1"/>
</dbReference>
<dbReference type="GO" id="GO:0016747">
    <property type="term" value="F:acyltransferase activity, transferring groups other than amino-acyl groups"/>
    <property type="evidence" value="ECO:0007669"/>
    <property type="project" value="InterPro"/>
</dbReference>
<dbReference type="AlphaFoldDB" id="A0A1G6M3I5"/>
<dbReference type="GO" id="GO:0016787">
    <property type="term" value="F:hydrolase activity"/>
    <property type="evidence" value="ECO:0007669"/>
    <property type="project" value="UniProtKB-KW"/>
</dbReference>
<feature type="transmembrane region" description="Helical" evidence="2">
    <location>
        <begin position="25"/>
        <end position="44"/>
    </location>
</feature>
<evidence type="ECO:0000259" key="3">
    <source>
        <dbReference type="Pfam" id="PF01757"/>
    </source>
</evidence>
<keyword evidence="5" id="KW-1185">Reference proteome</keyword>
<feature type="transmembrane region" description="Helical" evidence="2">
    <location>
        <begin position="71"/>
        <end position="92"/>
    </location>
</feature>
<protein>
    <submittedName>
        <fullName evidence="4">Peptidoglycan/LPS O-acetylase OafA/YrhL, contains acyltransferase and SGNH-hydrolase domains</fullName>
    </submittedName>
</protein>
<dbReference type="PANTHER" id="PTHR23028">
    <property type="entry name" value="ACETYLTRANSFERASE"/>
    <property type="match status" value="1"/>
</dbReference>
<feature type="transmembrane region" description="Helical" evidence="2">
    <location>
        <begin position="156"/>
        <end position="177"/>
    </location>
</feature>
<dbReference type="GO" id="GO:0000271">
    <property type="term" value="P:polysaccharide biosynthetic process"/>
    <property type="evidence" value="ECO:0007669"/>
    <property type="project" value="TreeGrafter"/>
</dbReference>
<name>A0A1G6M3I5_9NOCA</name>
<feature type="transmembrane region" description="Helical" evidence="2">
    <location>
        <begin position="271"/>
        <end position="288"/>
    </location>
</feature>
<keyword evidence="2" id="KW-1133">Transmembrane helix</keyword>
<proteinExistence type="predicted"/>